<dbReference type="AlphaFoldDB" id="A0A0K0DDL7"/>
<keyword evidence="2" id="KW-1133">Transmembrane helix</keyword>
<sequence>MVRRAEAKPCRTGSIFFRKRIEEEKCLSQFQVSAPRGFGIRSYLHNFYLSPTTEDMEQGGAWYLLPPPSAHRRGLFICRICTVIGLMLLIGGAISIIIGYTWPHEGIEQSIYKIVIYEATETNMDEDGGYYVPQDKLREMLRDPMKLWKTAGFCIFASGALLLAVSLMVPTLAACIGSKRLSGFISEDSSPNEPPVRIYPQEKPSVSHTSGPIPVLEEITKVQPGEKVAPSGVIDSDKAPLVH</sequence>
<accession>A0A0K0DDL7</accession>
<keyword evidence="3" id="KW-1185">Reference proteome</keyword>
<keyword evidence="2" id="KW-0812">Transmembrane</keyword>
<protein>
    <submittedName>
        <fullName evidence="4">Col_cuticle_N domain-containing protein</fullName>
    </submittedName>
</protein>
<evidence type="ECO:0000313" key="4">
    <source>
        <dbReference type="WBParaSite" id="ACAC_0000883201-mRNA-1"/>
    </source>
</evidence>
<feature type="region of interest" description="Disordered" evidence="1">
    <location>
        <begin position="224"/>
        <end position="243"/>
    </location>
</feature>
<feature type="transmembrane region" description="Helical" evidence="2">
    <location>
        <begin position="150"/>
        <end position="176"/>
    </location>
</feature>
<dbReference type="STRING" id="6313.A0A0K0DDL7"/>
<proteinExistence type="predicted"/>
<feature type="transmembrane region" description="Helical" evidence="2">
    <location>
        <begin position="76"/>
        <end position="102"/>
    </location>
</feature>
<reference evidence="3" key="1">
    <citation type="submission" date="2012-09" db="EMBL/GenBank/DDBJ databases">
        <authorList>
            <person name="Martin A.A."/>
        </authorList>
    </citation>
    <scope>NUCLEOTIDE SEQUENCE</scope>
</reference>
<evidence type="ECO:0000256" key="1">
    <source>
        <dbReference type="SAM" id="MobiDB-lite"/>
    </source>
</evidence>
<feature type="region of interest" description="Disordered" evidence="1">
    <location>
        <begin position="186"/>
        <end position="212"/>
    </location>
</feature>
<evidence type="ECO:0000313" key="3">
    <source>
        <dbReference type="Proteomes" id="UP000035642"/>
    </source>
</evidence>
<dbReference type="WBParaSite" id="ACAC_0000883201-mRNA-1">
    <property type="protein sequence ID" value="ACAC_0000883201-mRNA-1"/>
    <property type="gene ID" value="ACAC_0000883201"/>
</dbReference>
<dbReference type="GO" id="GO:0030133">
    <property type="term" value="C:transport vesicle"/>
    <property type="evidence" value="ECO:0007669"/>
    <property type="project" value="InterPro"/>
</dbReference>
<dbReference type="GO" id="GO:0043025">
    <property type="term" value="C:neuronal cell body"/>
    <property type="evidence" value="ECO:0007669"/>
    <property type="project" value="TreeGrafter"/>
</dbReference>
<dbReference type="PANTHER" id="PTHR14796:SF3">
    <property type="entry name" value="NEURENSIN 1-LIKE-RELATED"/>
    <property type="match status" value="1"/>
</dbReference>
<evidence type="ECO:0000256" key="2">
    <source>
        <dbReference type="SAM" id="Phobius"/>
    </source>
</evidence>
<name>A0A0K0DDL7_ANGCA</name>
<dbReference type="Proteomes" id="UP000035642">
    <property type="component" value="Unassembled WGS sequence"/>
</dbReference>
<dbReference type="PANTHER" id="PTHR14796">
    <property type="entry name" value="NEURENSIN 1-RELATED"/>
    <property type="match status" value="1"/>
</dbReference>
<keyword evidence="2" id="KW-0472">Membrane</keyword>
<dbReference type="InterPro" id="IPR024883">
    <property type="entry name" value="Neurensin"/>
</dbReference>
<dbReference type="Pfam" id="PF14927">
    <property type="entry name" value="Neurensin"/>
    <property type="match status" value="1"/>
</dbReference>
<organism evidence="3 4">
    <name type="scientific">Angiostrongylus cantonensis</name>
    <name type="common">Rat lungworm</name>
    <dbReference type="NCBI Taxonomy" id="6313"/>
    <lineage>
        <taxon>Eukaryota</taxon>
        <taxon>Metazoa</taxon>
        <taxon>Ecdysozoa</taxon>
        <taxon>Nematoda</taxon>
        <taxon>Chromadorea</taxon>
        <taxon>Rhabditida</taxon>
        <taxon>Rhabditina</taxon>
        <taxon>Rhabditomorpha</taxon>
        <taxon>Strongyloidea</taxon>
        <taxon>Metastrongylidae</taxon>
        <taxon>Angiostrongylus</taxon>
    </lineage>
</organism>
<reference evidence="4" key="2">
    <citation type="submission" date="2017-02" db="UniProtKB">
        <authorList>
            <consortium name="WormBaseParasite"/>
        </authorList>
    </citation>
    <scope>IDENTIFICATION</scope>
</reference>
<dbReference type="GO" id="GO:0043005">
    <property type="term" value="C:neuron projection"/>
    <property type="evidence" value="ECO:0007669"/>
    <property type="project" value="TreeGrafter"/>
</dbReference>
<dbReference type="GO" id="GO:0007399">
    <property type="term" value="P:nervous system development"/>
    <property type="evidence" value="ECO:0007669"/>
    <property type="project" value="TreeGrafter"/>
</dbReference>